<protein>
    <submittedName>
        <fullName evidence="1">Uncharacterized protein</fullName>
    </submittedName>
</protein>
<dbReference type="EMBL" id="BAAAHH010000066">
    <property type="protein sequence ID" value="GAA0969599.1"/>
    <property type="molecule type" value="Genomic_DNA"/>
</dbReference>
<evidence type="ECO:0000313" key="2">
    <source>
        <dbReference type="Proteomes" id="UP001500665"/>
    </source>
</evidence>
<sequence>MAKKLVDVELRWRGSRIDRFTTSFDPDDPDELQALIEDMARKDQYYDQRELIDYQIRVRYHDSRSHIINYDARSR</sequence>
<evidence type="ECO:0000313" key="1">
    <source>
        <dbReference type="EMBL" id="GAA0969599.1"/>
    </source>
</evidence>
<comment type="caution">
    <text evidence="1">The sequence shown here is derived from an EMBL/GenBank/DDBJ whole genome shotgun (WGS) entry which is preliminary data.</text>
</comment>
<organism evidence="1 2">
    <name type="scientific">Actinocorallia libanotica</name>
    <dbReference type="NCBI Taxonomy" id="46162"/>
    <lineage>
        <taxon>Bacteria</taxon>
        <taxon>Bacillati</taxon>
        <taxon>Actinomycetota</taxon>
        <taxon>Actinomycetes</taxon>
        <taxon>Streptosporangiales</taxon>
        <taxon>Thermomonosporaceae</taxon>
        <taxon>Actinocorallia</taxon>
    </lineage>
</organism>
<accession>A0ABP4CI67</accession>
<reference evidence="2" key="1">
    <citation type="journal article" date="2019" name="Int. J. Syst. Evol. Microbiol.">
        <title>The Global Catalogue of Microorganisms (GCM) 10K type strain sequencing project: providing services to taxonomists for standard genome sequencing and annotation.</title>
        <authorList>
            <consortium name="The Broad Institute Genomics Platform"/>
            <consortium name="The Broad Institute Genome Sequencing Center for Infectious Disease"/>
            <person name="Wu L."/>
            <person name="Ma J."/>
        </authorList>
    </citation>
    <scope>NUCLEOTIDE SEQUENCE [LARGE SCALE GENOMIC DNA]</scope>
    <source>
        <strain evidence="2">JCM 10696</strain>
    </source>
</reference>
<dbReference type="Proteomes" id="UP001500665">
    <property type="component" value="Unassembled WGS sequence"/>
</dbReference>
<gene>
    <name evidence="1" type="ORF">GCM10009550_76490</name>
</gene>
<name>A0ABP4CI67_9ACTN</name>
<keyword evidence="2" id="KW-1185">Reference proteome</keyword>
<proteinExistence type="predicted"/>